<reference evidence="6 8" key="2">
    <citation type="journal article" date="2014" name="BMC Genomics">
        <title>An improved genome release (version Mt4.0) for the model legume Medicago truncatula.</title>
        <authorList>
            <person name="Tang H."/>
            <person name="Krishnakumar V."/>
            <person name="Bidwell S."/>
            <person name="Rosen B."/>
            <person name="Chan A."/>
            <person name="Zhou S."/>
            <person name="Gentzbittel L."/>
            <person name="Childs K.L."/>
            <person name="Yandell M."/>
            <person name="Gundlach H."/>
            <person name="Mayer K.F."/>
            <person name="Schwartz D.C."/>
            <person name="Town C.D."/>
        </authorList>
    </citation>
    <scope>GENOME REANNOTATION</scope>
    <source>
        <strain evidence="6">A17</strain>
        <strain evidence="7 8">cv. Jemalong A17</strain>
    </source>
</reference>
<feature type="repeat" description="PPR" evidence="3">
    <location>
        <begin position="505"/>
        <end position="539"/>
    </location>
</feature>
<keyword evidence="8" id="KW-1185">Reference proteome</keyword>
<dbReference type="PANTHER" id="PTHR47926:SF436">
    <property type="entry name" value="PENTATRICOPEPTIDE REPEAT-CONTAINING PROTEIN ELI1, CHLOROPLASTIC-LIKE ISOFORM X2"/>
    <property type="match status" value="1"/>
</dbReference>
<comment type="similarity">
    <text evidence="1">Belongs to the PPR family. PCMP-H subfamily.</text>
</comment>
<feature type="repeat" description="PPR" evidence="3">
    <location>
        <begin position="404"/>
        <end position="438"/>
    </location>
</feature>
<dbReference type="CDD" id="cd06222">
    <property type="entry name" value="RNase_H_like"/>
    <property type="match status" value="1"/>
</dbReference>
<dbReference type="InterPro" id="IPR046960">
    <property type="entry name" value="PPR_At4g14850-like_plant"/>
</dbReference>
<evidence type="ECO:0000256" key="1">
    <source>
        <dbReference type="ARBA" id="ARBA00006643"/>
    </source>
</evidence>
<dbReference type="Pfam" id="PF13041">
    <property type="entry name" value="PPR_2"/>
    <property type="match status" value="2"/>
</dbReference>
<dbReference type="Pfam" id="PF20431">
    <property type="entry name" value="E_motif"/>
    <property type="match status" value="1"/>
</dbReference>
<dbReference type="FunFam" id="1.25.40.10:FF:000470">
    <property type="entry name" value="Pentatricopeptide repeat-containing protein At5g66520"/>
    <property type="match status" value="1"/>
</dbReference>
<dbReference type="FunFam" id="1.25.40.10:FF:000393">
    <property type="entry name" value="Pentatricopeptide repeat-containing protein At1g20230"/>
    <property type="match status" value="1"/>
</dbReference>
<dbReference type="STRING" id="3880.A0A072UXQ8"/>
<keyword evidence="2" id="KW-0677">Repeat</keyword>
<evidence type="ECO:0000256" key="3">
    <source>
        <dbReference type="PROSITE-ProRule" id="PRU00708"/>
    </source>
</evidence>
<evidence type="ECO:0000313" key="6">
    <source>
        <dbReference type="EMBL" id="KEH33843.1"/>
    </source>
</evidence>
<dbReference type="InterPro" id="IPR002885">
    <property type="entry name" value="PPR_rpt"/>
</dbReference>
<dbReference type="InterPro" id="IPR046848">
    <property type="entry name" value="E_motif"/>
</dbReference>
<dbReference type="NCBIfam" id="TIGR00756">
    <property type="entry name" value="PPR"/>
    <property type="match status" value="5"/>
</dbReference>
<dbReference type="HOGENOM" id="CLU_276636_0_0_1"/>
<dbReference type="InterPro" id="IPR044730">
    <property type="entry name" value="RNase_H-like_dom_plant"/>
</dbReference>
<evidence type="ECO:0000313" key="7">
    <source>
        <dbReference type="EnsemblPlants" id="KEH33843"/>
    </source>
</evidence>
<dbReference type="Pfam" id="PF12854">
    <property type="entry name" value="PPR_1"/>
    <property type="match status" value="1"/>
</dbReference>
<dbReference type="InterPro" id="IPR012337">
    <property type="entry name" value="RNaseH-like_sf"/>
</dbReference>
<dbReference type="FunFam" id="1.25.40.10:FF:003724">
    <property type="entry name" value="Uncharacterized protein"/>
    <property type="match status" value="1"/>
</dbReference>
<reference evidence="7" key="3">
    <citation type="submission" date="2015-04" db="UniProtKB">
        <authorList>
            <consortium name="EnsemblPlants"/>
        </authorList>
    </citation>
    <scope>IDENTIFICATION</scope>
    <source>
        <strain evidence="7">cv. Jemalong A17</strain>
    </source>
</reference>
<dbReference type="PROSITE" id="PS51375">
    <property type="entry name" value="PPR"/>
    <property type="match status" value="5"/>
</dbReference>
<name>A0A072UXQ8_MEDTR</name>
<dbReference type="GO" id="GO:0008270">
    <property type="term" value="F:zinc ion binding"/>
    <property type="evidence" value="ECO:0007669"/>
    <property type="project" value="InterPro"/>
</dbReference>
<feature type="repeat" description="PPR" evidence="3">
    <location>
        <begin position="272"/>
        <end position="306"/>
    </location>
</feature>
<dbReference type="InterPro" id="IPR036397">
    <property type="entry name" value="RNaseH_sf"/>
</dbReference>
<dbReference type="Pfam" id="PF13456">
    <property type="entry name" value="RVT_3"/>
    <property type="match status" value="1"/>
</dbReference>
<dbReference type="InterPro" id="IPR011990">
    <property type="entry name" value="TPR-like_helical_dom_sf"/>
</dbReference>
<evidence type="ECO:0000313" key="8">
    <source>
        <dbReference type="Proteomes" id="UP000002051"/>
    </source>
</evidence>
<dbReference type="GO" id="GO:0009451">
    <property type="term" value="P:RNA modification"/>
    <property type="evidence" value="ECO:0000318"/>
    <property type="project" value="GO_Central"/>
</dbReference>
<feature type="domain" description="RNase H type-1" evidence="4">
    <location>
        <begin position="1017"/>
        <end position="1091"/>
    </location>
</feature>
<evidence type="ECO:0000259" key="4">
    <source>
        <dbReference type="Pfam" id="PF13456"/>
    </source>
</evidence>
<evidence type="ECO:0000256" key="2">
    <source>
        <dbReference type="ARBA" id="ARBA00022737"/>
    </source>
</evidence>
<dbReference type="GO" id="GO:0003723">
    <property type="term" value="F:RNA binding"/>
    <property type="evidence" value="ECO:0007669"/>
    <property type="project" value="InterPro"/>
</dbReference>
<reference evidence="6 8" key="1">
    <citation type="journal article" date="2011" name="Nature">
        <title>The Medicago genome provides insight into the evolution of rhizobial symbioses.</title>
        <authorList>
            <person name="Young N.D."/>
            <person name="Debelle F."/>
            <person name="Oldroyd G.E."/>
            <person name="Geurts R."/>
            <person name="Cannon S.B."/>
            <person name="Udvardi M.K."/>
            <person name="Benedito V.A."/>
            <person name="Mayer K.F."/>
            <person name="Gouzy J."/>
            <person name="Schoof H."/>
            <person name="Van de Peer Y."/>
            <person name="Proost S."/>
            <person name="Cook D.R."/>
            <person name="Meyers B.C."/>
            <person name="Spannagl M."/>
            <person name="Cheung F."/>
            <person name="De Mita S."/>
            <person name="Krishnakumar V."/>
            <person name="Gundlach H."/>
            <person name="Zhou S."/>
            <person name="Mudge J."/>
            <person name="Bharti A.K."/>
            <person name="Murray J.D."/>
            <person name="Naoumkina M.A."/>
            <person name="Rosen B."/>
            <person name="Silverstein K.A."/>
            <person name="Tang H."/>
            <person name="Rombauts S."/>
            <person name="Zhao P.X."/>
            <person name="Zhou P."/>
            <person name="Barbe V."/>
            <person name="Bardou P."/>
            <person name="Bechner M."/>
            <person name="Bellec A."/>
            <person name="Berger A."/>
            <person name="Berges H."/>
            <person name="Bidwell S."/>
            <person name="Bisseling T."/>
            <person name="Choisne N."/>
            <person name="Couloux A."/>
            <person name="Denny R."/>
            <person name="Deshpande S."/>
            <person name="Dai X."/>
            <person name="Doyle J.J."/>
            <person name="Dudez A.M."/>
            <person name="Farmer A.D."/>
            <person name="Fouteau S."/>
            <person name="Franken C."/>
            <person name="Gibelin C."/>
            <person name="Gish J."/>
            <person name="Goldstein S."/>
            <person name="Gonzalez A.J."/>
            <person name="Green P.J."/>
            <person name="Hallab A."/>
            <person name="Hartog M."/>
            <person name="Hua A."/>
            <person name="Humphray S.J."/>
            <person name="Jeong D.H."/>
            <person name="Jing Y."/>
            <person name="Jocker A."/>
            <person name="Kenton S.M."/>
            <person name="Kim D.J."/>
            <person name="Klee K."/>
            <person name="Lai H."/>
            <person name="Lang C."/>
            <person name="Lin S."/>
            <person name="Macmil S.L."/>
            <person name="Magdelenat G."/>
            <person name="Matthews L."/>
            <person name="McCorrison J."/>
            <person name="Monaghan E.L."/>
            <person name="Mun J.H."/>
            <person name="Najar F.Z."/>
            <person name="Nicholson C."/>
            <person name="Noirot C."/>
            <person name="O'Bleness M."/>
            <person name="Paule C.R."/>
            <person name="Poulain J."/>
            <person name="Prion F."/>
            <person name="Qin B."/>
            <person name="Qu C."/>
            <person name="Retzel E.F."/>
            <person name="Riddle C."/>
            <person name="Sallet E."/>
            <person name="Samain S."/>
            <person name="Samson N."/>
            <person name="Sanders I."/>
            <person name="Saurat O."/>
            <person name="Scarpelli C."/>
            <person name="Schiex T."/>
            <person name="Segurens B."/>
            <person name="Severin A.J."/>
            <person name="Sherrier D.J."/>
            <person name="Shi R."/>
            <person name="Sims S."/>
            <person name="Singer S.R."/>
            <person name="Sinharoy S."/>
            <person name="Sterck L."/>
            <person name="Viollet A."/>
            <person name="Wang B.B."/>
            <person name="Wang K."/>
            <person name="Wang M."/>
            <person name="Wang X."/>
            <person name="Warfsmann J."/>
            <person name="Weissenbach J."/>
            <person name="White D.D."/>
            <person name="White J.D."/>
            <person name="Wiley G.B."/>
            <person name="Wincker P."/>
            <person name="Xing Y."/>
            <person name="Yang L."/>
            <person name="Yao Z."/>
            <person name="Ying F."/>
            <person name="Zhai J."/>
            <person name="Zhou L."/>
            <person name="Zuber A."/>
            <person name="Denarie J."/>
            <person name="Dixon R.A."/>
            <person name="May G.D."/>
            <person name="Schwartz D.C."/>
            <person name="Rogers J."/>
            <person name="Quetier F."/>
            <person name="Town C.D."/>
            <person name="Roe B.A."/>
        </authorList>
    </citation>
    <scope>NUCLEOTIDE SEQUENCE [LARGE SCALE GENOMIC DNA]</scope>
    <source>
        <strain evidence="6">A17</strain>
        <strain evidence="7 8">cv. Jemalong A17</strain>
    </source>
</reference>
<organism evidence="6 8">
    <name type="scientific">Medicago truncatula</name>
    <name type="common">Barrel medic</name>
    <name type="synonym">Medicago tribuloides</name>
    <dbReference type="NCBI Taxonomy" id="3880"/>
    <lineage>
        <taxon>Eukaryota</taxon>
        <taxon>Viridiplantae</taxon>
        <taxon>Streptophyta</taxon>
        <taxon>Embryophyta</taxon>
        <taxon>Tracheophyta</taxon>
        <taxon>Spermatophyta</taxon>
        <taxon>Magnoliopsida</taxon>
        <taxon>eudicotyledons</taxon>
        <taxon>Gunneridae</taxon>
        <taxon>Pentapetalae</taxon>
        <taxon>rosids</taxon>
        <taxon>fabids</taxon>
        <taxon>Fabales</taxon>
        <taxon>Fabaceae</taxon>
        <taxon>Papilionoideae</taxon>
        <taxon>50 kb inversion clade</taxon>
        <taxon>NPAAA clade</taxon>
        <taxon>Hologalegina</taxon>
        <taxon>IRL clade</taxon>
        <taxon>Trifolieae</taxon>
        <taxon>Medicago</taxon>
    </lineage>
</organism>
<dbReference type="FunFam" id="1.25.40.10:FF:000031">
    <property type="entry name" value="Pentatricopeptide repeat-containing protein mitochondrial"/>
    <property type="match status" value="1"/>
</dbReference>
<protein>
    <submittedName>
        <fullName evidence="6">Organelle transcript processing protein, putative</fullName>
    </submittedName>
</protein>
<dbReference type="Pfam" id="PF20430">
    <property type="entry name" value="Eplus_motif"/>
    <property type="match status" value="1"/>
</dbReference>
<proteinExistence type="inferred from homology"/>
<feature type="repeat" description="PPR" evidence="3">
    <location>
        <begin position="210"/>
        <end position="244"/>
    </location>
</feature>
<dbReference type="EnsemblPlants" id="KEH33843">
    <property type="protein sequence ID" value="KEH33843"/>
    <property type="gene ID" value="MTR_3g052720"/>
</dbReference>
<sequence length="1150" mass="128458">MVMLDVCLTVFNIWTGNSNNHILNVFVMLEHVRSLTTLKPTINLSILESKLHRCQWVNQFKQILSQMILTGYITDTYAASRLVNFSTHSNFIPFQYSLKIFNHLHNPNTFIWNTIMRSHLELHNSPQQALNFYKLFLFQNTSPDHYTYPILLRSCTARVSEPEGKQIHDHVVKFGFDSDVYVRNTLINLYAVCGNMVSAHKVFKESVVLDLVSWNTLLAGYVNLGDVVEAECVYDKMPVRNTIASNSMIVLFGKEGCIAKARSLFDRIEGKDMVSWSAMISCYEQNGMCEEALVLFVDMNANGVMVDEVVVVSAISACTSLSAVRMGRSVHGLAAKIGIQDYVSLQNALIHLYSNCGEILDAQKIFSGGVLLDLVSWNSMISGYLMCGYVEDAKKLFDSMVEKDVVSWSAMISGYAQHGCFSEAVALFQEMQLLGIRPDETAIVSVISACTHMAALDLGKWIHAYISKNEFNVNVILGTTLVDMYMKCGCVENALEVFYAMEEKGVSTWNALILGLAMNGLVEKSLNVFADMKKTKTLPNEITFMGVLGACRHMGLVDEGRRYFSSMTQEHKIEPNVKHYGCMVDLLGRAGLLKEAEELIESMPMAPDVATWGALLGACRKHHNNEMGERLGRKLIQLQPDHDGFHVLLSNIYASKGNWGDVLEIRGIMAQHGVVKMPGCSMIEANGIVHEFLAGDKTHPQIKDIEHMLNEVAAKLKIEGYAPITSEVSLDIDEEEKETALFSHSEKLAVAFGLITIPLPAPIRIIKNLRICNDCHTVVKLISKAFDREIVVRDRHRFHHFKHGSCSSLKILTQIFWRILPGCWGLGDQINFWTDEWCGQPLCHSLYIPAYLHNLLTAKVEDFIANNSWCIPTSVHQLFPNLGQLLSQVIIPMEPKEDRLLWKTPPSGLLTCKDSHLISTFIFRLPLCAKALELAASYCQLGGSPQCHIVILSAIINVIDSIWYTRNQGRFNNSKVPWQTAISLVCSNVSLSGNNNKKVLLRWFCGIPPIANWIKCNIDGAVLGSPGQSSCGGLFRDSSGVCIGCFAENLGVQTDFYAELMGAINAIEIASSKNWQSLWLETESKLVQMAIASTLSIPWQIRNREGNSCADKLANIGVSLSSFTWWNEPPTQILAEIFCNRLGFPNYRFS</sequence>
<dbReference type="SUPFAM" id="SSF53098">
    <property type="entry name" value="Ribonuclease H-like"/>
    <property type="match status" value="1"/>
</dbReference>
<dbReference type="AlphaFoldDB" id="A0A072UXQ8"/>
<gene>
    <name evidence="6" type="ordered locus">MTR_3g052720</name>
</gene>
<dbReference type="Pfam" id="PF01535">
    <property type="entry name" value="PPR"/>
    <property type="match status" value="5"/>
</dbReference>
<dbReference type="Pfam" id="PF14432">
    <property type="entry name" value="DYW_deaminase"/>
    <property type="match status" value="1"/>
</dbReference>
<feature type="repeat" description="PPR" evidence="3">
    <location>
        <begin position="373"/>
        <end position="403"/>
    </location>
</feature>
<feature type="domain" description="DYW" evidence="5">
    <location>
        <begin position="720"/>
        <end position="808"/>
    </location>
</feature>
<dbReference type="Proteomes" id="UP000002051">
    <property type="component" value="Chromosome 3"/>
</dbReference>
<dbReference type="InterPro" id="IPR002156">
    <property type="entry name" value="RNaseH_domain"/>
</dbReference>
<accession>A0A072UXQ8</accession>
<dbReference type="InterPro" id="IPR046849">
    <property type="entry name" value="E2_motif"/>
</dbReference>
<dbReference type="PANTHER" id="PTHR47926">
    <property type="entry name" value="PENTATRICOPEPTIDE REPEAT-CONTAINING PROTEIN"/>
    <property type="match status" value="1"/>
</dbReference>
<dbReference type="EMBL" id="CM001219">
    <property type="protein sequence ID" value="KEH33843.1"/>
    <property type="molecule type" value="Genomic_DNA"/>
</dbReference>
<dbReference type="Gene3D" id="3.30.420.10">
    <property type="entry name" value="Ribonuclease H-like superfamily/Ribonuclease H"/>
    <property type="match status" value="1"/>
</dbReference>
<dbReference type="ExpressionAtlas" id="A0A072UXQ8">
    <property type="expression patterns" value="differential"/>
</dbReference>
<dbReference type="InterPro" id="IPR032867">
    <property type="entry name" value="DYW_dom"/>
</dbReference>
<evidence type="ECO:0000259" key="5">
    <source>
        <dbReference type="Pfam" id="PF14432"/>
    </source>
</evidence>
<dbReference type="GO" id="GO:0004523">
    <property type="term" value="F:RNA-DNA hybrid ribonuclease activity"/>
    <property type="evidence" value="ECO:0007669"/>
    <property type="project" value="InterPro"/>
</dbReference>
<dbReference type="Gene3D" id="1.25.40.10">
    <property type="entry name" value="Tetratricopeptide repeat domain"/>
    <property type="match status" value="6"/>
</dbReference>